<keyword evidence="1 2" id="KW-0812">Transmembrane</keyword>
<feature type="transmembrane region" description="Helical" evidence="1">
    <location>
        <begin position="32"/>
        <end position="50"/>
    </location>
</feature>
<evidence type="ECO:0000313" key="3">
    <source>
        <dbReference type="Proteomes" id="UP000002383"/>
    </source>
</evidence>
<feature type="transmembrane region" description="Helical" evidence="1">
    <location>
        <begin position="87"/>
        <end position="107"/>
    </location>
</feature>
<evidence type="ECO:0000313" key="2">
    <source>
        <dbReference type="EMBL" id="ACL73328.1"/>
    </source>
</evidence>
<dbReference type="KEGG" id="tgr:Tgr7_2248"/>
<dbReference type="eggNOG" id="COG3308">
    <property type="taxonomic scope" value="Bacteria"/>
</dbReference>
<dbReference type="Pfam" id="PF09842">
    <property type="entry name" value="DUF2069"/>
    <property type="match status" value="1"/>
</dbReference>
<feature type="transmembrane region" description="Helical" evidence="1">
    <location>
        <begin position="62"/>
        <end position="81"/>
    </location>
</feature>
<sequence length="117" mass="13225" precursor="true">MSRICYFSAISGLLGLFLLILVWNAWLFPPQVLPRALVLAILLVPLVFPLRGMLAGRAYTHAWASYLAMPYFVIGVFHAAGEPVEKLYGWLMVLLSLAWMAGSALYPRMSRRERQVK</sequence>
<dbReference type="HOGENOM" id="CLU_122357_1_1_6"/>
<evidence type="ECO:0000256" key="1">
    <source>
        <dbReference type="SAM" id="Phobius"/>
    </source>
</evidence>
<keyword evidence="1" id="KW-1133">Transmembrane helix</keyword>
<dbReference type="InterPro" id="IPR018643">
    <property type="entry name" value="DUF2069_membrane"/>
</dbReference>
<name>B8GUK8_THISH</name>
<protein>
    <submittedName>
        <fullName evidence="2">Putative transmembrane protein</fullName>
    </submittedName>
</protein>
<accession>B8GUK8</accession>
<proteinExistence type="predicted"/>
<dbReference type="AlphaFoldDB" id="B8GUK8"/>
<keyword evidence="3" id="KW-1185">Reference proteome</keyword>
<dbReference type="OrthoDB" id="5569826at2"/>
<keyword evidence="1" id="KW-0472">Membrane</keyword>
<dbReference type="RefSeq" id="WP_012638804.1">
    <property type="nucleotide sequence ID" value="NC_011901.1"/>
</dbReference>
<organism evidence="2 3">
    <name type="scientific">Thioalkalivibrio sulfidiphilus (strain HL-EbGR7)</name>
    <dbReference type="NCBI Taxonomy" id="396588"/>
    <lineage>
        <taxon>Bacteria</taxon>
        <taxon>Pseudomonadati</taxon>
        <taxon>Pseudomonadota</taxon>
        <taxon>Gammaproteobacteria</taxon>
        <taxon>Chromatiales</taxon>
        <taxon>Ectothiorhodospiraceae</taxon>
        <taxon>Thioalkalivibrio</taxon>
    </lineage>
</organism>
<dbReference type="EMBL" id="CP001339">
    <property type="protein sequence ID" value="ACL73328.1"/>
    <property type="molecule type" value="Genomic_DNA"/>
</dbReference>
<gene>
    <name evidence="2" type="ordered locus">Tgr7_2248</name>
</gene>
<reference evidence="2 3" key="1">
    <citation type="journal article" date="2011" name="Stand. Genomic Sci.">
        <title>Complete genome sequence of 'Thioalkalivibrio sulfidophilus' HL-EbGr7.</title>
        <authorList>
            <person name="Muyzer G."/>
            <person name="Sorokin D.Y."/>
            <person name="Mavromatis K."/>
            <person name="Lapidus A."/>
            <person name="Clum A."/>
            <person name="Ivanova N."/>
            <person name="Pati A."/>
            <person name="d'Haeseleer P."/>
            <person name="Woyke T."/>
            <person name="Kyrpides N.C."/>
        </authorList>
    </citation>
    <scope>NUCLEOTIDE SEQUENCE [LARGE SCALE GENOMIC DNA]</scope>
    <source>
        <strain evidence="2 3">HL-EbGR7</strain>
    </source>
</reference>
<dbReference type="Proteomes" id="UP000002383">
    <property type="component" value="Chromosome"/>
</dbReference>
<dbReference type="STRING" id="396588.Tgr7_2248"/>
<feature type="transmembrane region" description="Helical" evidence="1">
    <location>
        <begin position="7"/>
        <end position="26"/>
    </location>
</feature>